<keyword evidence="3" id="KW-1185">Reference proteome</keyword>
<reference evidence="2 3" key="1">
    <citation type="submission" date="2020-03" db="EMBL/GenBank/DDBJ databases">
        <title>Draft Genome Sequence of 2-Methylisoborneol Producing Pseudanabaena yagii Strain GIHE-NHR1 Isolated from North Han River in South Korea.</title>
        <authorList>
            <person name="Jeong J."/>
        </authorList>
    </citation>
    <scope>NUCLEOTIDE SEQUENCE [LARGE SCALE GENOMIC DNA]</scope>
    <source>
        <strain evidence="2 3">GIHE-NHR1</strain>
    </source>
</reference>
<evidence type="ECO:0008006" key="4">
    <source>
        <dbReference type="Google" id="ProtNLM"/>
    </source>
</evidence>
<comment type="caution">
    <text evidence="2">The sequence shown here is derived from an EMBL/GenBank/DDBJ whole genome shotgun (WGS) entry which is preliminary data.</text>
</comment>
<evidence type="ECO:0000313" key="2">
    <source>
        <dbReference type="EMBL" id="NMF59564.1"/>
    </source>
</evidence>
<gene>
    <name evidence="2" type="ORF">HC246_16445</name>
</gene>
<organism evidence="2 3">
    <name type="scientific">Pseudanabaena yagii GIHE-NHR1</name>
    <dbReference type="NCBI Taxonomy" id="2722753"/>
    <lineage>
        <taxon>Bacteria</taxon>
        <taxon>Bacillati</taxon>
        <taxon>Cyanobacteriota</taxon>
        <taxon>Cyanophyceae</taxon>
        <taxon>Pseudanabaenales</taxon>
        <taxon>Pseudanabaenaceae</taxon>
        <taxon>Pseudanabaena</taxon>
        <taxon>Pseudanabaena yagii</taxon>
    </lineage>
</organism>
<dbReference type="RefSeq" id="WP_169364327.1">
    <property type="nucleotide sequence ID" value="NZ_JAAVJL010000001.1"/>
</dbReference>
<dbReference type="EMBL" id="JAAVJL010000001">
    <property type="protein sequence ID" value="NMF59564.1"/>
    <property type="molecule type" value="Genomic_DNA"/>
</dbReference>
<sequence>MKESVIYQAILQEGMAEGIAEGKAETTKQLALNMLRSNIAVDLVVQITGLSLKQVQKLQKTSTKPPKASKSPKKSPR</sequence>
<accession>A0ABX1LXS1</accession>
<feature type="region of interest" description="Disordered" evidence="1">
    <location>
        <begin position="56"/>
        <end position="77"/>
    </location>
</feature>
<name>A0ABX1LXS1_9CYAN</name>
<proteinExistence type="predicted"/>
<feature type="compositionally biased region" description="Low complexity" evidence="1">
    <location>
        <begin position="60"/>
        <end position="69"/>
    </location>
</feature>
<evidence type="ECO:0000256" key="1">
    <source>
        <dbReference type="SAM" id="MobiDB-lite"/>
    </source>
</evidence>
<evidence type="ECO:0000313" key="3">
    <source>
        <dbReference type="Proteomes" id="UP000738376"/>
    </source>
</evidence>
<dbReference type="Proteomes" id="UP000738376">
    <property type="component" value="Unassembled WGS sequence"/>
</dbReference>
<protein>
    <recommendedName>
        <fullName evidence="4">Transposase</fullName>
    </recommendedName>
</protein>